<evidence type="ECO:0000259" key="4">
    <source>
        <dbReference type="Pfam" id="PF02737"/>
    </source>
</evidence>
<evidence type="ECO:0008006" key="7">
    <source>
        <dbReference type="Google" id="ProtNLM"/>
    </source>
</evidence>
<keyword evidence="2" id="KW-0560">Oxidoreductase</keyword>
<dbReference type="InterPro" id="IPR006176">
    <property type="entry name" value="3-OHacyl-CoA_DH_NAD-bd"/>
</dbReference>
<dbReference type="Proteomes" id="UP000095300">
    <property type="component" value="Unassembled WGS sequence"/>
</dbReference>
<gene>
    <name evidence="5" type="primary">106093808</name>
</gene>
<feature type="domain" description="3-hydroxyacyl-CoA dehydrogenase C-terminal" evidence="3">
    <location>
        <begin position="189"/>
        <end position="257"/>
    </location>
</feature>
<name>A0A1I8PEA2_STOCA</name>
<comment type="similarity">
    <text evidence="1">Belongs to the 3-hydroxyacyl-CoA dehydrogenase family.</text>
</comment>
<dbReference type="Gene3D" id="1.10.1040.10">
    <property type="entry name" value="N-(1-d-carboxylethyl)-l-norvaline Dehydrogenase, domain 2"/>
    <property type="match status" value="1"/>
</dbReference>
<dbReference type="InterPro" id="IPR013328">
    <property type="entry name" value="6PGD_dom2"/>
</dbReference>
<evidence type="ECO:0000259" key="3">
    <source>
        <dbReference type="Pfam" id="PF00725"/>
    </source>
</evidence>
<dbReference type="OrthoDB" id="2021159at2759"/>
<dbReference type="PANTHER" id="PTHR48075">
    <property type="entry name" value="3-HYDROXYACYL-COA DEHYDROGENASE FAMILY PROTEIN"/>
    <property type="match status" value="1"/>
</dbReference>
<proteinExistence type="inferred from homology"/>
<accession>A0A1I8PEA2</accession>
<dbReference type="STRING" id="35570.A0A1I8PEA2"/>
<dbReference type="Pfam" id="PF00725">
    <property type="entry name" value="3HCDH"/>
    <property type="match status" value="1"/>
</dbReference>
<dbReference type="GO" id="GO:0070403">
    <property type="term" value="F:NAD+ binding"/>
    <property type="evidence" value="ECO:0007669"/>
    <property type="project" value="InterPro"/>
</dbReference>
<dbReference type="SUPFAM" id="SSF51735">
    <property type="entry name" value="NAD(P)-binding Rossmann-fold domains"/>
    <property type="match status" value="1"/>
</dbReference>
<dbReference type="Pfam" id="PF02737">
    <property type="entry name" value="3HCDH_N"/>
    <property type="match status" value="1"/>
</dbReference>
<evidence type="ECO:0000313" key="5">
    <source>
        <dbReference type="EnsemblMetazoa" id="SCAU007315-PA"/>
    </source>
</evidence>
<evidence type="ECO:0000313" key="6">
    <source>
        <dbReference type="Proteomes" id="UP000095300"/>
    </source>
</evidence>
<dbReference type="SUPFAM" id="SSF48179">
    <property type="entry name" value="6-phosphogluconate dehydrogenase C-terminal domain-like"/>
    <property type="match status" value="1"/>
</dbReference>
<dbReference type="PANTHER" id="PTHR48075:SF1">
    <property type="entry name" value="LAMBDA-CRYSTALLIN HOMOLOG"/>
    <property type="match status" value="1"/>
</dbReference>
<sequence>MKTEKIGIVGSGLIGRAWSMLFASVGYKVMLYDILPEQLTSALEYVDLELHRLQQQGLLRGHLSAEQQFQCIKTTTDMQEMTMGALFIQECIPERIEWKKSLYQQLDDILEEQTIVSSSTSTFMPSLFSHGLKHRHNILVSHPLNPPYYIPLVEIVPAPWTSPKAIEFTKQLMLEIKQKPVTLKREVLGFATNRIQYAILNEIWHLVDKDILTVADIDAVMTQGLGLRYALLGPLETAHLNADGIADYVQRFGDEIHKVSETYDPIPRMESGSTLDKIAQQCEEMVPKPELSARRKERDEFLIKLGALKKDFEK</sequence>
<dbReference type="InterPro" id="IPR036291">
    <property type="entry name" value="NAD(P)-bd_dom_sf"/>
</dbReference>
<dbReference type="FunFam" id="3.40.50.720:FF:000356">
    <property type="entry name" value="Lambda-crystallin homolog"/>
    <property type="match status" value="1"/>
</dbReference>
<protein>
    <recommendedName>
        <fullName evidence="7">3-hydroxyacyl-CoA dehydrogenase NAD binding domain-containing protein</fullName>
    </recommendedName>
</protein>
<organism evidence="5 6">
    <name type="scientific">Stomoxys calcitrans</name>
    <name type="common">Stable fly</name>
    <name type="synonym">Conops calcitrans</name>
    <dbReference type="NCBI Taxonomy" id="35570"/>
    <lineage>
        <taxon>Eukaryota</taxon>
        <taxon>Metazoa</taxon>
        <taxon>Ecdysozoa</taxon>
        <taxon>Arthropoda</taxon>
        <taxon>Hexapoda</taxon>
        <taxon>Insecta</taxon>
        <taxon>Pterygota</taxon>
        <taxon>Neoptera</taxon>
        <taxon>Endopterygota</taxon>
        <taxon>Diptera</taxon>
        <taxon>Brachycera</taxon>
        <taxon>Muscomorpha</taxon>
        <taxon>Muscoidea</taxon>
        <taxon>Muscidae</taxon>
        <taxon>Stomoxys</taxon>
    </lineage>
</organism>
<dbReference type="VEuPathDB" id="VectorBase:SCAU007315"/>
<dbReference type="InterPro" id="IPR008927">
    <property type="entry name" value="6-PGluconate_DH-like_C_sf"/>
</dbReference>
<dbReference type="InterPro" id="IPR006108">
    <property type="entry name" value="3HC_DH_C"/>
</dbReference>
<evidence type="ECO:0000256" key="1">
    <source>
        <dbReference type="ARBA" id="ARBA00009463"/>
    </source>
</evidence>
<dbReference type="GO" id="GO:0050104">
    <property type="term" value="F:L-gulonate 3-dehydrogenase activity"/>
    <property type="evidence" value="ECO:0007669"/>
    <property type="project" value="TreeGrafter"/>
</dbReference>
<dbReference type="KEGG" id="scac:106093808"/>
<dbReference type="Gene3D" id="3.40.50.720">
    <property type="entry name" value="NAD(P)-binding Rossmann-like Domain"/>
    <property type="match status" value="1"/>
</dbReference>
<dbReference type="GO" id="GO:0006631">
    <property type="term" value="P:fatty acid metabolic process"/>
    <property type="evidence" value="ECO:0007669"/>
    <property type="project" value="InterPro"/>
</dbReference>
<evidence type="ECO:0000256" key="2">
    <source>
        <dbReference type="ARBA" id="ARBA00023002"/>
    </source>
</evidence>
<feature type="domain" description="3-hydroxyacyl-CoA dehydrogenase NAD binding" evidence="4">
    <location>
        <begin position="5"/>
        <end position="184"/>
    </location>
</feature>
<keyword evidence="6" id="KW-1185">Reference proteome</keyword>
<dbReference type="EnsemblMetazoa" id="SCAU007315-RA">
    <property type="protein sequence ID" value="SCAU007315-PA"/>
    <property type="gene ID" value="SCAU007315"/>
</dbReference>
<dbReference type="AlphaFoldDB" id="A0A1I8PEA2"/>
<reference evidence="5" key="1">
    <citation type="submission" date="2020-05" db="UniProtKB">
        <authorList>
            <consortium name="EnsemblMetazoa"/>
        </authorList>
    </citation>
    <scope>IDENTIFICATION</scope>
    <source>
        <strain evidence="5">USDA</strain>
    </source>
</reference>